<evidence type="ECO:0000256" key="1">
    <source>
        <dbReference type="SAM" id="Phobius"/>
    </source>
</evidence>
<feature type="transmembrane region" description="Helical" evidence="1">
    <location>
        <begin position="36"/>
        <end position="55"/>
    </location>
</feature>
<dbReference type="NCBIfam" id="TIGR00277">
    <property type="entry name" value="HDIG"/>
    <property type="match status" value="1"/>
</dbReference>
<dbReference type="PROSITE" id="PS51832">
    <property type="entry name" value="HD_GYP"/>
    <property type="match status" value="1"/>
</dbReference>
<dbReference type="InterPro" id="IPR003607">
    <property type="entry name" value="HD/PDEase_dom"/>
</dbReference>
<keyword evidence="1" id="KW-0472">Membrane</keyword>
<feature type="transmembrane region" description="Helical" evidence="1">
    <location>
        <begin position="87"/>
        <end position="108"/>
    </location>
</feature>
<evidence type="ECO:0000313" key="4">
    <source>
        <dbReference type="Proteomes" id="UP000663505"/>
    </source>
</evidence>
<evidence type="ECO:0000313" key="3">
    <source>
        <dbReference type="EMBL" id="QSO49036.1"/>
    </source>
</evidence>
<dbReference type="Pfam" id="PF13487">
    <property type="entry name" value="HD_5"/>
    <property type="match status" value="1"/>
</dbReference>
<sequence length="307" mass="34558">MLATFVNPSTRNSFKLLVVVCCLMMSWLVVDLSGGTSHALPYVFVIPIVLAAWYWSAKAAMVISLAAGFLCGPLMYLDSWTDTPQPWSVMVIRTVIFLLSGTGIGVLFDHMKEQNDRLQRAGTELISTLAHTIELRDAYTNGHCERVAKMAVAIGKELGLSAAQLLYLEWAALIHDIGKIGVPEEILNKTDKLTEEEFAIIKRHPNLGAWALKASEFGQHMRDGVLHHHERWDGKGYPYGQSGKNIPFQGRIIAVPDVWDAIRSERSYRKEMAREDSIQIMKDGRAKQFDPEILDIFLALLDRHPEW</sequence>
<keyword evidence="4" id="KW-1185">Reference proteome</keyword>
<keyword evidence="1" id="KW-0812">Transmembrane</keyword>
<keyword evidence="1" id="KW-1133">Transmembrane helix</keyword>
<feature type="transmembrane region" description="Helical" evidence="1">
    <location>
        <begin position="12"/>
        <end position="30"/>
    </location>
</feature>
<dbReference type="PANTHER" id="PTHR43155">
    <property type="entry name" value="CYCLIC DI-GMP PHOSPHODIESTERASE PA4108-RELATED"/>
    <property type="match status" value="1"/>
</dbReference>
<dbReference type="Proteomes" id="UP000663505">
    <property type="component" value="Chromosome"/>
</dbReference>
<dbReference type="SUPFAM" id="SSF109604">
    <property type="entry name" value="HD-domain/PDEase-like"/>
    <property type="match status" value="1"/>
</dbReference>
<evidence type="ECO:0000259" key="2">
    <source>
        <dbReference type="PROSITE" id="PS51832"/>
    </source>
</evidence>
<dbReference type="CDD" id="cd00077">
    <property type="entry name" value="HDc"/>
    <property type="match status" value="1"/>
</dbReference>
<accession>A0A9X7Z949</accession>
<name>A0A9X7Z949_9BACL</name>
<gene>
    <name evidence="3" type="ORF">JZ786_08960</name>
</gene>
<dbReference type="KEGG" id="afx:JZ786_08960"/>
<dbReference type="Gene3D" id="1.10.3210.10">
    <property type="entry name" value="Hypothetical protein af1432"/>
    <property type="match status" value="1"/>
</dbReference>
<feature type="domain" description="HD-GYP" evidence="2">
    <location>
        <begin position="118"/>
        <end position="307"/>
    </location>
</feature>
<proteinExistence type="predicted"/>
<dbReference type="RefSeq" id="WP_206658350.1">
    <property type="nucleotide sequence ID" value="NZ_CP071182.1"/>
</dbReference>
<dbReference type="SMART" id="SM00471">
    <property type="entry name" value="HDc"/>
    <property type="match status" value="1"/>
</dbReference>
<dbReference type="InterPro" id="IPR006675">
    <property type="entry name" value="HDIG_dom"/>
</dbReference>
<dbReference type="EMBL" id="CP071182">
    <property type="protein sequence ID" value="QSO49036.1"/>
    <property type="molecule type" value="Genomic_DNA"/>
</dbReference>
<dbReference type="AlphaFoldDB" id="A0A9X7Z949"/>
<protein>
    <submittedName>
        <fullName evidence="3">HD domain-containing protein</fullName>
    </submittedName>
</protein>
<feature type="transmembrane region" description="Helical" evidence="1">
    <location>
        <begin position="62"/>
        <end position="81"/>
    </location>
</feature>
<dbReference type="InterPro" id="IPR037522">
    <property type="entry name" value="HD_GYP_dom"/>
</dbReference>
<reference evidence="3 4" key="1">
    <citation type="submission" date="2021-02" db="EMBL/GenBank/DDBJ databases">
        <title>Alicyclobacillus curvatus sp. nov. and Alicyclobacillus mengziensis sp. nov., two acidophilic bacteria isolated from acid mine drainage.</title>
        <authorList>
            <person name="Huang Y."/>
        </authorList>
    </citation>
    <scope>NUCLEOTIDE SEQUENCE [LARGE SCALE GENOMIC DNA]</scope>
    <source>
        <strain evidence="3 4">S30H14</strain>
    </source>
</reference>
<organism evidence="3 4">
    <name type="scientific">Alicyclobacillus mengziensis</name>
    <dbReference type="NCBI Taxonomy" id="2931921"/>
    <lineage>
        <taxon>Bacteria</taxon>
        <taxon>Bacillati</taxon>
        <taxon>Bacillota</taxon>
        <taxon>Bacilli</taxon>
        <taxon>Bacillales</taxon>
        <taxon>Alicyclobacillaceae</taxon>
        <taxon>Alicyclobacillus</taxon>
    </lineage>
</organism>